<sequence length="478" mass="55302">MKYSIKRLREEGHFCLSCLDDVESLDVFWAEANKVERLYIEDTGVYVAPSKTKIFEGELVGLSCRRNGDFATELQFVGKVDDIASLRSVAFRVLCLHDTDPQQLEIQGNSAFTKDALILTPEQLRHIICNYSLRKYSFCWLSISAEQSVELVSHRKFEIDMHACHFEDKGQAIVDWLESQNGKEIFPSTYFPHCNCVTKLIAFLSRAKHPVFERLYLCGPEVAPQLSLLTSKANVRALVVDVRFFVFDRAGRSSVLEALRNGTFRPETLEISRFYDWDRDEARTIGQFMGQLLNAIASPYCNLRELHLKQISMRSIARDLEQSLLTVLRNNHSLEVLGIYSNVSPLEFPTMKILNAASQHSYLRKISFYPPTTRPPEIGRPFRTWLQNNFSIDIQFKDYGEIEKQPHLEKWKNAVFSVFTTQMETMLCASDLRIRSHLLVMALRTCHYMPDRMYYLLCRNIRRSVLVCQMNNKKLIGC</sequence>
<comment type="caution">
    <text evidence="1">The sequence shown here is derived from an EMBL/GenBank/DDBJ whole genome shotgun (WGS) entry which is preliminary data.</text>
</comment>
<proteinExistence type="predicted"/>
<evidence type="ECO:0000313" key="2">
    <source>
        <dbReference type="Proteomes" id="UP000198406"/>
    </source>
</evidence>
<protein>
    <submittedName>
        <fullName evidence="1">Uncharacterized protein</fullName>
    </submittedName>
</protein>
<dbReference type="Proteomes" id="UP000198406">
    <property type="component" value="Unassembled WGS sequence"/>
</dbReference>
<organism evidence="1 2">
    <name type="scientific">Fistulifera solaris</name>
    <name type="common">Oleaginous diatom</name>
    <dbReference type="NCBI Taxonomy" id="1519565"/>
    <lineage>
        <taxon>Eukaryota</taxon>
        <taxon>Sar</taxon>
        <taxon>Stramenopiles</taxon>
        <taxon>Ochrophyta</taxon>
        <taxon>Bacillariophyta</taxon>
        <taxon>Bacillariophyceae</taxon>
        <taxon>Bacillariophycidae</taxon>
        <taxon>Naviculales</taxon>
        <taxon>Naviculaceae</taxon>
        <taxon>Fistulifera</taxon>
    </lineage>
</organism>
<dbReference type="EMBL" id="BDSP01000252">
    <property type="protein sequence ID" value="GAX26851.1"/>
    <property type="molecule type" value="Genomic_DNA"/>
</dbReference>
<reference evidence="1 2" key="1">
    <citation type="journal article" date="2015" name="Plant Cell">
        <title>Oil accumulation by the oleaginous diatom Fistulifera solaris as revealed by the genome and transcriptome.</title>
        <authorList>
            <person name="Tanaka T."/>
            <person name="Maeda Y."/>
            <person name="Veluchamy A."/>
            <person name="Tanaka M."/>
            <person name="Abida H."/>
            <person name="Marechal E."/>
            <person name="Bowler C."/>
            <person name="Muto M."/>
            <person name="Sunaga Y."/>
            <person name="Tanaka M."/>
            <person name="Yoshino T."/>
            <person name="Taniguchi T."/>
            <person name="Fukuda Y."/>
            <person name="Nemoto M."/>
            <person name="Matsumoto M."/>
            <person name="Wong P.S."/>
            <person name="Aburatani S."/>
            <person name="Fujibuchi W."/>
        </authorList>
    </citation>
    <scope>NUCLEOTIDE SEQUENCE [LARGE SCALE GENOMIC DNA]</scope>
    <source>
        <strain evidence="1 2">JPCC DA0580</strain>
    </source>
</reference>
<gene>
    <name evidence="1" type="ORF">FisN_9Lh132</name>
</gene>
<name>A0A1Z5KLF4_FISSO</name>
<accession>A0A1Z5KLF4</accession>
<dbReference type="AlphaFoldDB" id="A0A1Z5KLF4"/>
<dbReference type="InParanoid" id="A0A1Z5KLF4"/>
<keyword evidence="2" id="KW-1185">Reference proteome</keyword>
<evidence type="ECO:0000313" key="1">
    <source>
        <dbReference type="EMBL" id="GAX26851.1"/>
    </source>
</evidence>